<dbReference type="RefSeq" id="WP_273669832.1">
    <property type="nucleotide sequence ID" value="NZ_JAQQXR010000002.1"/>
</dbReference>
<dbReference type="Pfam" id="PF03466">
    <property type="entry name" value="LysR_substrate"/>
    <property type="match status" value="1"/>
</dbReference>
<reference evidence="6 7" key="1">
    <citation type="submission" date="2022-10" db="EMBL/GenBank/DDBJ databases">
        <title>Janthinobacterium sp. hw3 Genome sequencing.</title>
        <authorList>
            <person name="Park S."/>
        </authorList>
    </citation>
    <scope>NUCLEOTIDE SEQUENCE [LARGE SCALE GENOMIC DNA]</scope>
    <source>
        <strain evidence="7">hw3</strain>
    </source>
</reference>
<dbReference type="Gene3D" id="3.40.190.10">
    <property type="entry name" value="Periplasmic binding protein-like II"/>
    <property type="match status" value="2"/>
</dbReference>
<keyword evidence="7" id="KW-1185">Reference proteome</keyword>
<dbReference type="PROSITE" id="PS50931">
    <property type="entry name" value="HTH_LYSR"/>
    <property type="match status" value="1"/>
</dbReference>
<name>A0ABT5JWM5_9BURK</name>
<evidence type="ECO:0000259" key="5">
    <source>
        <dbReference type="PROSITE" id="PS50931"/>
    </source>
</evidence>
<dbReference type="NCBIfam" id="NF007439">
    <property type="entry name" value="PRK09986.1"/>
    <property type="match status" value="1"/>
</dbReference>
<keyword evidence="2" id="KW-0805">Transcription regulation</keyword>
<dbReference type="SUPFAM" id="SSF53850">
    <property type="entry name" value="Periplasmic binding protein-like II"/>
    <property type="match status" value="1"/>
</dbReference>
<organism evidence="6 7">
    <name type="scientific">Janthinobacterium fluminis</name>
    <dbReference type="NCBI Taxonomy" id="2987524"/>
    <lineage>
        <taxon>Bacteria</taxon>
        <taxon>Pseudomonadati</taxon>
        <taxon>Pseudomonadota</taxon>
        <taxon>Betaproteobacteria</taxon>
        <taxon>Burkholderiales</taxon>
        <taxon>Oxalobacteraceae</taxon>
        <taxon>Janthinobacterium</taxon>
    </lineage>
</organism>
<dbReference type="InterPro" id="IPR000847">
    <property type="entry name" value="LysR_HTH_N"/>
</dbReference>
<evidence type="ECO:0000256" key="3">
    <source>
        <dbReference type="ARBA" id="ARBA00023125"/>
    </source>
</evidence>
<dbReference type="Pfam" id="PF00126">
    <property type="entry name" value="HTH_1"/>
    <property type="match status" value="1"/>
</dbReference>
<dbReference type="Gene3D" id="1.10.10.10">
    <property type="entry name" value="Winged helix-like DNA-binding domain superfamily/Winged helix DNA-binding domain"/>
    <property type="match status" value="1"/>
</dbReference>
<sequence length="314" mass="35220">MTIDLKQLRYFLAVAEEKSFSRAAERLHISQPPLSQQIMKLESELGVRLFARTTRTFELTVAGKALMSEAAEMLAKMRMTIDTIRQIDRGEVGRLRVGIVGSAMWGPIPSLLEEFQTKYPRVTWTLHESGPNVQYEALRAKQIDVGFWREPKLNDDDLRHDNLRQELCFRENVCVAVNEQHALAKETAIELIDLEHEPMLTLALDKSAFPRYLVQCCVKAGFQPVIFQEATEPQTLLAMVGAGLGFTLVPETTSRIGWPGVVFLPIKSNPPSANLYVSYTTLDDAPVVRAFLNIINPPTRADWAAPDSADKKPA</sequence>
<evidence type="ECO:0000256" key="2">
    <source>
        <dbReference type="ARBA" id="ARBA00023015"/>
    </source>
</evidence>
<accession>A0ABT5JWM5</accession>
<evidence type="ECO:0000313" key="7">
    <source>
        <dbReference type="Proteomes" id="UP001221208"/>
    </source>
</evidence>
<dbReference type="InterPro" id="IPR036390">
    <property type="entry name" value="WH_DNA-bd_sf"/>
</dbReference>
<dbReference type="Proteomes" id="UP001221208">
    <property type="component" value="Unassembled WGS sequence"/>
</dbReference>
<comment type="caution">
    <text evidence="6">The sequence shown here is derived from an EMBL/GenBank/DDBJ whole genome shotgun (WGS) entry which is preliminary data.</text>
</comment>
<protein>
    <submittedName>
        <fullName evidence="6">LysR family transcriptional regulator</fullName>
    </submittedName>
</protein>
<evidence type="ECO:0000313" key="6">
    <source>
        <dbReference type="EMBL" id="MDC8757145.1"/>
    </source>
</evidence>
<dbReference type="PANTHER" id="PTHR30346">
    <property type="entry name" value="TRANSCRIPTIONAL DUAL REGULATOR HCAR-RELATED"/>
    <property type="match status" value="1"/>
</dbReference>
<proteinExistence type="inferred from homology"/>
<dbReference type="PRINTS" id="PR00039">
    <property type="entry name" value="HTHLYSR"/>
</dbReference>
<dbReference type="EMBL" id="JAQQXR010000002">
    <property type="protein sequence ID" value="MDC8757145.1"/>
    <property type="molecule type" value="Genomic_DNA"/>
</dbReference>
<keyword evidence="4" id="KW-0804">Transcription</keyword>
<feature type="domain" description="HTH lysR-type" evidence="5">
    <location>
        <begin position="3"/>
        <end position="60"/>
    </location>
</feature>
<dbReference type="InterPro" id="IPR005119">
    <property type="entry name" value="LysR_subst-bd"/>
</dbReference>
<dbReference type="InterPro" id="IPR036388">
    <property type="entry name" value="WH-like_DNA-bd_sf"/>
</dbReference>
<gene>
    <name evidence="6" type="ORF">OIK44_06030</name>
</gene>
<keyword evidence="3" id="KW-0238">DNA-binding</keyword>
<comment type="similarity">
    <text evidence="1">Belongs to the LysR transcriptional regulatory family.</text>
</comment>
<evidence type="ECO:0000256" key="4">
    <source>
        <dbReference type="ARBA" id="ARBA00023163"/>
    </source>
</evidence>
<dbReference type="SUPFAM" id="SSF46785">
    <property type="entry name" value="Winged helix' DNA-binding domain"/>
    <property type="match status" value="1"/>
</dbReference>
<dbReference type="PANTHER" id="PTHR30346:SF0">
    <property type="entry name" value="HCA OPERON TRANSCRIPTIONAL ACTIVATOR HCAR"/>
    <property type="match status" value="1"/>
</dbReference>
<evidence type="ECO:0000256" key="1">
    <source>
        <dbReference type="ARBA" id="ARBA00009437"/>
    </source>
</evidence>